<keyword evidence="3" id="KW-1185">Reference proteome</keyword>
<evidence type="ECO:0000313" key="3">
    <source>
        <dbReference type="Proteomes" id="UP001189429"/>
    </source>
</evidence>
<evidence type="ECO:0000313" key="2">
    <source>
        <dbReference type="EMBL" id="CAK0866877.1"/>
    </source>
</evidence>
<feature type="compositionally biased region" description="Low complexity" evidence="1">
    <location>
        <begin position="284"/>
        <end position="298"/>
    </location>
</feature>
<accession>A0ABN9V2N9</accession>
<name>A0ABN9V2N9_9DINO</name>
<sequence>MPGRAASWAGESEALVAALNPHIASPDQVVHGENPSTAKTEPDNILKFSDMWVELQKLSPSMTFKKTDLAVVDSKTWELKDEHIKPWVEKTSAKLRVMMRHIQQVMPQTQQHPPPAQFLYGWDPEHNKAWRVDATNGLREFASKVTIPDDAGDDDPVIAWWGETSAEISSIAVAEFKEFEKVSCEKRHSSPYFHGKRDGKLVSVKNRLNGGILFIAICQPDGQLGQVKSDQFGTFEKTVDVLVEIAKEFADGKIEKLQVEQAIGIKKSEHAKAALQQEKEEQKAQAAQQATTEQGAATPKVEKKQTAAEKKTPIDDKTAIQFLEGRPRASKKRAGNSDVVPEVSKAAKASTDNDSDSFFYEDSQIPGWM</sequence>
<feature type="compositionally biased region" description="Basic and acidic residues" evidence="1">
    <location>
        <begin position="300"/>
        <end position="318"/>
    </location>
</feature>
<protein>
    <submittedName>
        <fullName evidence="2">Uncharacterized protein</fullName>
    </submittedName>
</protein>
<gene>
    <name evidence="2" type="ORF">PCOR1329_LOCUS53953</name>
</gene>
<proteinExistence type="predicted"/>
<dbReference type="Proteomes" id="UP001189429">
    <property type="component" value="Unassembled WGS sequence"/>
</dbReference>
<organism evidence="2 3">
    <name type="scientific">Prorocentrum cordatum</name>
    <dbReference type="NCBI Taxonomy" id="2364126"/>
    <lineage>
        <taxon>Eukaryota</taxon>
        <taxon>Sar</taxon>
        <taxon>Alveolata</taxon>
        <taxon>Dinophyceae</taxon>
        <taxon>Prorocentrales</taxon>
        <taxon>Prorocentraceae</taxon>
        <taxon>Prorocentrum</taxon>
    </lineage>
</organism>
<dbReference type="EMBL" id="CAUYUJ010016585">
    <property type="protein sequence ID" value="CAK0866877.1"/>
    <property type="molecule type" value="Genomic_DNA"/>
</dbReference>
<reference evidence="2" key="1">
    <citation type="submission" date="2023-10" db="EMBL/GenBank/DDBJ databases">
        <authorList>
            <person name="Chen Y."/>
            <person name="Shah S."/>
            <person name="Dougan E. K."/>
            <person name="Thang M."/>
            <person name="Chan C."/>
        </authorList>
    </citation>
    <scope>NUCLEOTIDE SEQUENCE [LARGE SCALE GENOMIC DNA]</scope>
</reference>
<comment type="caution">
    <text evidence="2">The sequence shown here is derived from an EMBL/GenBank/DDBJ whole genome shotgun (WGS) entry which is preliminary data.</text>
</comment>
<feature type="region of interest" description="Disordered" evidence="1">
    <location>
        <begin position="280"/>
        <end position="369"/>
    </location>
</feature>
<evidence type="ECO:0000256" key="1">
    <source>
        <dbReference type="SAM" id="MobiDB-lite"/>
    </source>
</evidence>